<dbReference type="PROSITE" id="PS50048">
    <property type="entry name" value="ZN2_CY6_FUNGAL_2"/>
    <property type="match status" value="1"/>
</dbReference>
<evidence type="ECO:0000256" key="4">
    <source>
        <dbReference type="ARBA" id="ARBA00023125"/>
    </source>
</evidence>
<accession>A0A9W9QP31</accession>
<keyword evidence="6" id="KW-0539">Nucleus</keyword>
<keyword evidence="9" id="KW-1185">Reference proteome</keyword>
<proteinExistence type="predicted"/>
<dbReference type="GO" id="GO:0000981">
    <property type="term" value="F:DNA-binding transcription factor activity, RNA polymerase II-specific"/>
    <property type="evidence" value="ECO:0007669"/>
    <property type="project" value="InterPro"/>
</dbReference>
<dbReference type="InterPro" id="IPR001138">
    <property type="entry name" value="Zn2Cys6_DnaBD"/>
</dbReference>
<protein>
    <recommendedName>
        <fullName evidence="7">Zn(2)-C6 fungal-type domain-containing protein</fullName>
    </recommendedName>
</protein>
<dbReference type="Proteomes" id="UP001148299">
    <property type="component" value="Unassembled WGS sequence"/>
</dbReference>
<evidence type="ECO:0000313" key="9">
    <source>
        <dbReference type="Proteomes" id="UP001148299"/>
    </source>
</evidence>
<keyword evidence="5" id="KW-0804">Transcription</keyword>
<gene>
    <name evidence="8" type="ORF">N7541_009979</name>
</gene>
<dbReference type="Pfam" id="PF11951">
    <property type="entry name" value="Fungal_trans_2"/>
    <property type="match status" value="1"/>
</dbReference>
<evidence type="ECO:0000256" key="1">
    <source>
        <dbReference type="ARBA" id="ARBA00022723"/>
    </source>
</evidence>
<dbReference type="SUPFAM" id="SSF57701">
    <property type="entry name" value="Zn2/Cys6 DNA-binding domain"/>
    <property type="match status" value="1"/>
</dbReference>
<dbReference type="Gene3D" id="4.10.240.10">
    <property type="entry name" value="Zn(2)-C6 fungal-type DNA-binding domain"/>
    <property type="match status" value="1"/>
</dbReference>
<evidence type="ECO:0000256" key="6">
    <source>
        <dbReference type="ARBA" id="ARBA00023242"/>
    </source>
</evidence>
<dbReference type="AlphaFoldDB" id="A0A9W9QP31"/>
<dbReference type="CDD" id="cd00067">
    <property type="entry name" value="GAL4"/>
    <property type="match status" value="1"/>
</dbReference>
<dbReference type="GO" id="GO:0008270">
    <property type="term" value="F:zinc ion binding"/>
    <property type="evidence" value="ECO:0007669"/>
    <property type="project" value="InterPro"/>
</dbReference>
<comment type="caution">
    <text evidence="8">The sequence shown here is derived from an EMBL/GenBank/DDBJ whole genome shotgun (WGS) entry which is preliminary data.</text>
</comment>
<feature type="domain" description="Zn(2)-C6 fungal-type" evidence="7">
    <location>
        <begin position="19"/>
        <end position="49"/>
    </location>
</feature>
<reference evidence="8" key="2">
    <citation type="journal article" date="2023" name="IMA Fungus">
        <title>Comparative genomic study of the Penicillium genus elucidates a diverse pangenome and 15 lateral gene transfer events.</title>
        <authorList>
            <person name="Petersen C."/>
            <person name="Sorensen T."/>
            <person name="Nielsen M.R."/>
            <person name="Sondergaard T.E."/>
            <person name="Sorensen J.L."/>
            <person name="Fitzpatrick D.A."/>
            <person name="Frisvad J.C."/>
            <person name="Nielsen K.L."/>
        </authorList>
    </citation>
    <scope>NUCLEOTIDE SEQUENCE</scope>
    <source>
        <strain evidence="8">IBT 35675</strain>
    </source>
</reference>
<dbReference type="PROSITE" id="PS00463">
    <property type="entry name" value="ZN2_CY6_FUNGAL_1"/>
    <property type="match status" value="1"/>
</dbReference>
<dbReference type="PANTHER" id="PTHR36206">
    <property type="entry name" value="ASPERCRYPTIN BIOSYNTHESIS CLUSTER-SPECIFIC TRANSCRIPTION REGULATOR ATNN-RELATED"/>
    <property type="match status" value="1"/>
</dbReference>
<dbReference type="InterPro" id="IPR036864">
    <property type="entry name" value="Zn2-C6_fun-type_DNA-bd_sf"/>
</dbReference>
<evidence type="ECO:0000256" key="2">
    <source>
        <dbReference type="ARBA" id="ARBA00022833"/>
    </source>
</evidence>
<dbReference type="InterPro" id="IPR052360">
    <property type="entry name" value="Transcr_Regulatory_Proteins"/>
</dbReference>
<keyword evidence="1" id="KW-0479">Metal-binding</keyword>
<dbReference type="PANTHER" id="PTHR36206:SF12">
    <property type="entry name" value="ASPERCRYPTIN BIOSYNTHESIS CLUSTER-SPECIFIC TRANSCRIPTION REGULATOR ATNN-RELATED"/>
    <property type="match status" value="1"/>
</dbReference>
<reference evidence="8" key="1">
    <citation type="submission" date="2022-12" db="EMBL/GenBank/DDBJ databases">
        <authorList>
            <person name="Petersen C."/>
        </authorList>
    </citation>
    <scope>NUCLEOTIDE SEQUENCE</scope>
    <source>
        <strain evidence="8">IBT 35675</strain>
    </source>
</reference>
<evidence type="ECO:0000256" key="3">
    <source>
        <dbReference type="ARBA" id="ARBA00023015"/>
    </source>
</evidence>
<name>A0A9W9QP31_PENBR</name>
<keyword evidence="4" id="KW-0238">DNA-binding</keyword>
<evidence type="ECO:0000313" key="8">
    <source>
        <dbReference type="EMBL" id="KAJ5340855.1"/>
    </source>
</evidence>
<evidence type="ECO:0000256" key="5">
    <source>
        <dbReference type="ARBA" id="ARBA00023163"/>
    </source>
</evidence>
<keyword evidence="2" id="KW-0862">Zinc</keyword>
<evidence type="ECO:0000259" key="7">
    <source>
        <dbReference type="PROSITE" id="PS50048"/>
    </source>
</evidence>
<organism evidence="8 9">
    <name type="scientific">Penicillium brevicompactum</name>
    <dbReference type="NCBI Taxonomy" id="5074"/>
    <lineage>
        <taxon>Eukaryota</taxon>
        <taxon>Fungi</taxon>
        <taxon>Dikarya</taxon>
        <taxon>Ascomycota</taxon>
        <taxon>Pezizomycotina</taxon>
        <taxon>Eurotiomycetes</taxon>
        <taxon>Eurotiomycetidae</taxon>
        <taxon>Eurotiales</taxon>
        <taxon>Aspergillaceae</taxon>
        <taxon>Penicillium</taxon>
    </lineage>
</organism>
<dbReference type="SMART" id="SM00066">
    <property type="entry name" value="GAL4"/>
    <property type="match status" value="1"/>
</dbReference>
<keyword evidence="3" id="KW-0805">Transcription regulation</keyword>
<dbReference type="Pfam" id="PF00172">
    <property type="entry name" value="Zn_clus"/>
    <property type="match status" value="1"/>
</dbReference>
<dbReference type="EMBL" id="JAPZBR010000008">
    <property type="protein sequence ID" value="KAJ5340855.1"/>
    <property type="molecule type" value="Genomic_DNA"/>
</dbReference>
<dbReference type="InterPro" id="IPR021858">
    <property type="entry name" value="Fun_TF"/>
</dbReference>
<sequence>MILGAEHRKRASHPKVRTGCQTCKARRKKCDETHPTCLMCIKARRICEYKETPDRRTRNVRQLQNDVIARRLTDPSQAGLTPTERHYLQLFRVATSGQCAGNIVDDFWQRLIHQVSEEEPAVRHATIAISAIHWHFLQEGNASKFEFRSNSLSIASFPRSDSNPDTEDDASFPLQQCNKAIASLRQNLTKVHSHVTSSAHREAVLVTCVALVSLALFQEDVKAVMKHLVSGHRLLLEWEKVDFDGSPSGPILMRVFQDLQLHRMTFSSRETALGEVHIPIWQNFTKPCDTYSDGDAEEGTARGLLAMLGSLVSANFPCRLANGKRSRLIPLIESATELFSGDKKGLPLTIMGRLYAWKGHLQNFALATAGILTSAERTPLLLIQMWTEFIYLMAIYANGRQDEMFYDAYLPNFQRINELAMLFLAAECQTGLFCAKVMLLPPVYFSAHRCRDWHTRRESLRLISSSRRREGFWASAGASAVLEYFIKEESIGLGPDDVIPIYSRIDMMYVYPSPNKLKGIVWYHRPSSPEEIAGGADVSGIWKTLGVPTW</sequence>
<dbReference type="GO" id="GO:0003677">
    <property type="term" value="F:DNA binding"/>
    <property type="evidence" value="ECO:0007669"/>
    <property type="project" value="UniProtKB-KW"/>
</dbReference>